<evidence type="ECO:0000313" key="3">
    <source>
        <dbReference type="Proteomes" id="UP000032061"/>
    </source>
</evidence>
<reference evidence="2 4" key="2">
    <citation type="submission" date="2016-11" db="EMBL/GenBank/DDBJ databases">
        <title>Whole genomes of Flavobacteriaceae.</title>
        <authorList>
            <person name="Stine C."/>
            <person name="Li C."/>
            <person name="Tadesse D."/>
        </authorList>
    </citation>
    <scope>NUCLEOTIDE SEQUENCE [LARGE SCALE GENOMIC DNA]</scope>
    <source>
        <strain evidence="2 4">ATCC 51468</strain>
    </source>
</reference>
<evidence type="ECO:0000313" key="4">
    <source>
        <dbReference type="Proteomes" id="UP000198302"/>
    </source>
</evidence>
<dbReference type="EMBL" id="MUGX01000022">
    <property type="protein sequence ID" value="OXA85666.1"/>
    <property type="molecule type" value="Genomic_DNA"/>
</dbReference>
<dbReference type="AlphaFoldDB" id="A0A0D0EYK7"/>
<reference evidence="1 3" key="1">
    <citation type="submission" date="2015-01" db="EMBL/GenBank/DDBJ databases">
        <title>Genome of Flavobacterium hibernum DSM 12611.</title>
        <authorList>
            <person name="Stropko S.J."/>
            <person name="Pipes S.E."/>
            <person name="Newman J.D."/>
        </authorList>
    </citation>
    <scope>NUCLEOTIDE SEQUENCE [LARGE SCALE GENOMIC DNA]</scope>
    <source>
        <strain evidence="1 3">DSM 12611</strain>
    </source>
</reference>
<protein>
    <submittedName>
        <fullName evidence="1">Uncharacterized protein</fullName>
    </submittedName>
</protein>
<dbReference type="EMBL" id="JPRK01000026">
    <property type="protein sequence ID" value="KIO50737.1"/>
    <property type="molecule type" value="Genomic_DNA"/>
</dbReference>
<dbReference type="RefSeq" id="WP_041520284.1">
    <property type="nucleotide sequence ID" value="NZ_JPRK01000026.1"/>
</dbReference>
<dbReference type="Proteomes" id="UP000198302">
    <property type="component" value="Unassembled WGS sequence"/>
</dbReference>
<gene>
    <name evidence="2" type="ORF">B0A73_16145</name>
    <name evidence="1" type="ORF">IW18_21600</name>
</gene>
<accession>A0A0D0EYK7</accession>
<evidence type="ECO:0000313" key="2">
    <source>
        <dbReference type="EMBL" id="OXA85666.1"/>
    </source>
</evidence>
<evidence type="ECO:0000313" key="1">
    <source>
        <dbReference type="EMBL" id="KIO50737.1"/>
    </source>
</evidence>
<organism evidence="1 3">
    <name type="scientific">Flavobacterium hibernum</name>
    <dbReference type="NCBI Taxonomy" id="37752"/>
    <lineage>
        <taxon>Bacteria</taxon>
        <taxon>Pseudomonadati</taxon>
        <taxon>Bacteroidota</taxon>
        <taxon>Flavobacteriia</taxon>
        <taxon>Flavobacteriales</taxon>
        <taxon>Flavobacteriaceae</taxon>
        <taxon>Flavobacterium</taxon>
    </lineage>
</organism>
<dbReference type="OrthoDB" id="1345118at2"/>
<dbReference type="Proteomes" id="UP000032061">
    <property type="component" value="Unassembled WGS sequence"/>
</dbReference>
<dbReference type="STRING" id="37752.IW18_21600"/>
<name>A0A0D0EYK7_9FLAO</name>
<proteinExistence type="predicted"/>
<keyword evidence="4" id="KW-1185">Reference proteome</keyword>
<sequence length="234" mass="28044">MKIILLLLISPLLFNSCQKIDRINYYTNELVTQKELAENGFYKYSYSTFYDYSGNKVIDTKFQVKYDMYSNVKPQKNEEGEICPSQLGSLFKLDSLKKKEMKDYLKNNLNNRIITYLFRNDTLFYKSIIVLTSDTPQKQIADLTSKEKITKYYNNLKIPVRIIIEDNLSSKEHPTLFIINKYKTSIQYSEKDKSYELFTNYLNDSIYYDILDTWYYGLMRNTHYFLKYNPKLFM</sequence>
<comment type="caution">
    <text evidence="1">The sequence shown here is derived from an EMBL/GenBank/DDBJ whole genome shotgun (WGS) entry which is preliminary data.</text>
</comment>